<evidence type="ECO:0000256" key="7">
    <source>
        <dbReference type="ARBA" id="ARBA00022927"/>
    </source>
</evidence>
<dbReference type="EMBL" id="FQXS01000019">
    <property type="protein sequence ID" value="SHH98328.1"/>
    <property type="molecule type" value="Genomic_DNA"/>
</dbReference>
<feature type="domain" description="T2SS protein K first SAM-like" evidence="11">
    <location>
        <begin position="113"/>
        <end position="216"/>
    </location>
</feature>
<reference evidence="12 13" key="1">
    <citation type="submission" date="2016-11" db="EMBL/GenBank/DDBJ databases">
        <authorList>
            <person name="Jaros S."/>
            <person name="Januszkiewicz K."/>
            <person name="Wedrychowicz H."/>
        </authorList>
    </citation>
    <scope>NUCLEOTIDE SEQUENCE [LARGE SCALE GENOMIC DNA]</scope>
    <source>
        <strain evidence="12 13">DSM 9705</strain>
    </source>
</reference>
<dbReference type="Gene3D" id="1.10.40.60">
    <property type="entry name" value="EpsJ-like"/>
    <property type="match status" value="2"/>
</dbReference>
<dbReference type="OrthoDB" id="5398238at2"/>
<dbReference type="Proteomes" id="UP000184139">
    <property type="component" value="Unassembled WGS sequence"/>
</dbReference>
<keyword evidence="4" id="KW-1003">Cell membrane</keyword>
<dbReference type="AlphaFoldDB" id="A0A1M5XFK3"/>
<dbReference type="STRING" id="1121409.SAMN02745124_03029"/>
<dbReference type="PIRSF" id="PIRSF002786">
    <property type="entry name" value="XcpX"/>
    <property type="match status" value="1"/>
</dbReference>
<evidence type="ECO:0000256" key="8">
    <source>
        <dbReference type="ARBA" id="ARBA00022989"/>
    </source>
</evidence>
<evidence type="ECO:0000256" key="3">
    <source>
        <dbReference type="ARBA" id="ARBA00022448"/>
    </source>
</evidence>
<evidence type="ECO:0000256" key="1">
    <source>
        <dbReference type="ARBA" id="ARBA00004533"/>
    </source>
</evidence>
<keyword evidence="5" id="KW-0997">Cell inner membrane</keyword>
<keyword evidence="7" id="KW-0653">Protein transport</keyword>
<evidence type="ECO:0000256" key="9">
    <source>
        <dbReference type="ARBA" id="ARBA00023136"/>
    </source>
</evidence>
<evidence type="ECO:0000256" key="10">
    <source>
        <dbReference type="SAM" id="Phobius"/>
    </source>
</evidence>
<name>A0A1M5XFK3_9BACT</name>
<protein>
    <submittedName>
        <fullName evidence="12">General secretion pathway protein K</fullName>
    </submittedName>
</protein>
<keyword evidence="13" id="KW-1185">Reference proteome</keyword>
<dbReference type="PANTHER" id="PTHR38831:SF2">
    <property type="entry name" value="TYPE II SECRETION SYSTEM PROTEIN K"/>
    <property type="match status" value="1"/>
</dbReference>
<evidence type="ECO:0000256" key="5">
    <source>
        <dbReference type="ARBA" id="ARBA00022519"/>
    </source>
</evidence>
<dbReference type="NCBIfam" id="NF037980">
    <property type="entry name" value="T2SS_GspK"/>
    <property type="match status" value="1"/>
</dbReference>
<dbReference type="PANTHER" id="PTHR38831">
    <property type="entry name" value="TYPE II SECRETION SYSTEM PROTEIN K"/>
    <property type="match status" value="1"/>
</dbReference>
<keyword evidence="9 10" id="KW-0472">Membrane</keyword>
<comment type="subcellular location">
    <subcellularLocation>
        <location evidence="1">Cell inner membrane</location>
    </subcellularLocation>
</comment>
<keyword evidence="3" id="KW-0813">Transport</keyword>
<evidence type="ECO:0000259" key="11">
    <source>
        <dbReference type="Pfam" id="PF21687"/>
    </source>
</evidence>
<keyword evidence="8 10" id="KW-1133">Transmembrane helix</keyword>
<dbReference type="SUPFAM" id="SSF158544">
    <property type="entry name" value="GspK insert domain-like"/>
    <property type="match status" value="1"/>
</dbReference>
<dbReference type="Gene3D" id="3.30.1300.30">
    <property type="entry name" value="GSPII I/J protein-like"/>
    <property type="match status" value="1"/>
</dbReference>
<evidence type="ECO:0000313" key="12">
    <source>
        <dbReference type="EMBL" id="SHH98328.1"/>
    </source>
</evidence>
<accession>A0A1M5XFK3</accession>
<organism evidence="12 13">
    <name type="scientific">Desulfofustis glycolicus DSM 9705</name>
    <dbReference type="NCBI Taxonomy" id="1121409"/>
    <lineage>
        <taxon>Bacteria</taxon>
        <taxon>Pseudomonadati</taxon>
        <taxon>Thermodesulfobacteriota</taxon>
        <taxon>Desulfobulbia</taxon>
        <taxon>Desulfobulbales</taxon>
        <taxon>Desulfocapsaceae</taxon>
        <taxon>Desulfofustis</taxon>
    </lineage>
</organism>
<dbReference type="InterPro" id="IPR005628">
    <property type="entry name" value="GspK"/>
</dbReference>
<dbReference type="RefSeq" id="WP_073377426.1">
    <property type="nucleotide sequence ID" value="NZ_FQXS01000019.1"/>
</dbReference>
<evidence type="ECO:0000313" key="13">
    <source>
        <dbReference type="Proteomes" id="UP000184139"/>
    </source>
</evidence>
<dbReference type="InterPro" id="IPR038072">
    <property type="entry name" value="GspK_central_sf"/>
</dbReference>
<dbReference type="InterPro" id="IPR049031">
    <property type="entry name" value="T2SSK_SAM-like_1st"/>
</dbReference>
<sequence>MVGRSALTYPPRSNRGIALLLVVSVISLLTVVIVQFGRSMRTALVESSHYQDRAVLAAAVQSGTDIGIAVLRADRVGGEVDSLLEPWALIGAESLTILGGDTELQLTIENLDGRLPINGLVPSGGGGEGQGSTPEHLRDMLQRLLLSGRFAIEDEGQAREIVDSLVDWLDSDDNESPYGAESSYYESLEKPYGAANTEVEFIDELLLVKGITAELLYGNDEMSALAEYITVHGDGRQININTAPVELLLALDERLGDMEAELIEAFRREPENEELLADVSWYQTIPGWPGDIVLDQQLLTTGGSFFRIISEAVYRDARMIAETVIRRENEQEMEILSFRID</sequence>
<dbReference type="GO" id="GO:0009306">
    <property type="term" value="P:protein secretion"/>
    <property type="evidence" value="ECO:0007669"/>
    <property type="project" value="InterPro"/>
</dbReference>
<evidence type="ECO:0000256" key="6">
    <source>
        <dbReference type="ARBA" id="ARBA00022692"/>
    </source>
</evidence>
<gene>
    <name evidence="12" type="ORF">SAMN02745124_03029</name>
</gene>
<proteinExistence type="inferred from homology"/>
<evidence type="ECO:0000256" key="4">
    <source>
        <dbReference type="ARBA" id="ARBA00022475"/>
    </source>
</evidence>
<dbReference type="Pfam" id="PF21687">
    <property type="entry name" value="T2SSK_1st"/>
    <property type="match status" value="1"/>
</dbReference>
<feature type="transmembrane region" description="Helical" evidence="10">
    <location>
        <begin position="16"/>
        <end position="34"/>
    </location>
</feature>
<evidence type="ECO:0000256" key="2">
    <source>
        <dbReference type="ARBA" id="ARBA00007246"/>
    </source>
</evidence>
<comment type="similarity">
    <text evidence="2">Belongs to the GSP K family.</text>
</comment>
<keyword evidence="6 10" id="KW-0812">Transmembrane</keyword>
<dbReference type="GO" id="GO:0005886">
    <property type="term" value="C:plasma membrane"/>
    <property type="evidence" value="ECO:0007669"/>
    <property type="project" value="UniProtKB-SubCell"/>
</dbReference>